<accession>A0A371HGX0</accession>
<feature type="non-terminal residue" evidence="1">
    <location>
        <position position="1"/>
    </location>
</feature>
<sequence>MEVIARYSQHTLLDRNLNIWPSLVHHYRPSKAIIVEGGFSGTSEFLTFLYSALKLKPALFIAFQSLRPSQSDSVASIRNRVSPSLCLAETVSDSIIHLHNADVGNSGSFISISNSINNTFTTDNSDFSEFSSFDINSKPNIATNTSHEPEQMENNDRTLKELATPDLEPAQSYELKSRLIYLLPKFHGLAGEDPHKHLKEFHVICSTMRLHGILEDYIKMKAFPFSLDEATNDWLYL</sequence>
<protein>
    <submittedName>
        <fullName evidence="1">Uncharacterized protein</fullName>
    </submittedName>
</protein>
<dbReference type="OrthoDB" id="1422241at2759"/>
<evidence type="ECO:0000313" key="1">
    <source>
        <dbReference type="EMBL" id="RDY02036.1"/>
    </source>
</evidence>
<keyword evidence="2" id="KW-1185">Reference proteome</keyword>
<proteinExistence type="predicted"/>
<organism evidence="1 2">
    <name type="scientific">Mucuna pruriens</name>
    <name type="common">Velvet bean</name>
    <name type="synonym">Dolichos pruriens</name>
    <dbReference type="NCBI Taxonomy" id="157652"/>
    <lineage>
        <taxon>Eukaryota</taxon>
        <taxon>Viridiplantae</taxon>
        <taxon>Streptophyta</taxon>
        <taxon>Embryophyta</taxon>
        <taxon>Tracheophyta</taxon>
        <taxon>Spermatophyta</taxon>
        <taxon>Magnoliopsida</taxon>
        <taxon>eudicotyledons</taxon>
        <taxon>Gunneridae</taxon>
        <taxon>Pentapetalae</taxon>
        <taxon>rosids</taxon>
        <taxon>fabids</taxon>
        <taxon>Fabales</taxon>
        <taxon>Fabaceae</taxon>
        <taxon>Papilionoideae</taxon>
        <taxon>50 kb inversion clade</taxon>
        <taxon>NPAAA clade</taxon>
        <taxon>indigoferoid/millettioid clade</taxon>
        <taxon>Phaseoleae</taxon>
        <taxon>Mucuna</taxon>
    </lineage>
</organism>
<name>A0A371HGX0_MUCPR</name>
<comment type="caution">
    <text evidence="1">The sequence shown here is derived from an EMBL/GenBank/DDBJ whole genome shotgun (WGS) entry which is preliminary data.</text>
</comment>
<gene>
    <name evidence="1" type="ORF">CR513_14555</name>
</gene>
<reference evidence="1" key="1">
    <citation type="submission" date="2018-05" db="EMBL/GenBank/DDBJ databases">
        <title>Draft genome of Mucuna pruriens seed.</title>
        <authorList>
            <person name="Nnadi N.E."/>
            <person name="Vos R."/>
            <person name="Hasami M.H."/>
            <person name="Devisetty U.K."/>
            <person name="Aguiy J.C."/>
        </authorList>
    </citation>
    <scope>NUCLEOTIDE SEQUENCE [LARGE SCALE GENOMIC DNA]</scope>
    <source>
        <strain evidence="1">JCA_2017</strain>
    </source>
</reference>
<dbReference type="AlphaFoldDB" id="A0A371HGX0"/>
<evidence type="ECO:0000313" key="2">
    <source>
        <dbReference type="Proteomes" id="UP000257109"/>
    </source>
</evidence>
<dbReference type="Proteomes" id="UP000257109">
    <property type="component" value="Unassembled WGS sequence"/>
</dbReference>
<dbReference type="EMBL" id="QJKJ01002612">
    <property type="protein sequence ID" value="RDY02036.1"/>
    <property type="molecule type" value="Genomic_DNA"/>
</dbReference>